<keyword evidence="2" id="KW-1185">Reference proteome</keyword>
<evidence type="ECO:0000313" key="2">
    <source>
        <dbReference type="Proteomes" id="UP000037035"/>
    </source>
</evidence>
<proteinExistence type="predicted"/>
<name>A0A0L6VHN8_9BASI</name>
<reference evidence="1 2" key="1">
    <citation type="submission" date="2015-08" db="EMBL/GenBank/DDBJ databases">
        <title>Next Generation Sequencing and Analysis of the Genome of Puccinia sorghi L Schw, the Causal Agent of Maize Common Rust.</title>
        <authorList>
            <person name="Rochi L."/>
            <person name="Burguener G."/>
            <person name="Darino M."/>
            <person name="Turjanski A."/>
            <person name="Kreff E."/>
            <person name="Dieguez M.J."/>
            <person name="Sacco F."/>
        </authorList>
    </citation>
    <scope>NUCLEOTIDE SEQUENCE [LARGE SCALE GENOMIC DNA]</scope>
    <source>
        <strain evidence="1 2">RO10H11247</strain>
    </source>
</reference>
<comment type="caution">
    <text evidence="1">The sequence shown here is derived from an EMBL/GenBank/DDBJ whole genome shotgun (WGS) entry which is preliminary data.</text>
</comment>
<dbReference type="OrthoDB" id="2495945at2759"/>
<dbReference type="EMBL" id="LAVV01006408">
    <property type="protein sequence ID" value="KNZ60077.1"/>
    <property type="molecule type" value="Genomic_DNA"/>
</dbReference>
<dbReference type="Proteomes" id="UP000037035">
    <property type="component" value="Unassembled WGS sequence"/>
</dbReference>
<protein>
    <submittedName>
        <fullName evidence="1">Uncharacterized protein</fullName>
    </submittedName>
</protein>
<evidence type="ECO:0000313" key="1">
    <source>
        <dbReference type="EMBL" id="KNZ60077.1"/>
    </source>
</evidence>
<dbReference type="AlphaFoldDB" id="A0A0L6VHN8"/>
<accession>A0A0L6VHN8</accession>
<gene>
    <name evidence="1" type="ORF">VP01_1613g4</name>
</gene>
<dbReference type="VEuPathDB" id="FungiDB:VP01_1613g4"/>
<organism evidence="1 2">
    <name type="scientific">Puccinia sorghi</name>
    <dbReference type="NCBI Taxonomy" id="27349"/>
    <lineage>
        <taxon>Eukaryota</taxon>
        <taxon>Fungi</taxon>
        <taxon>Dikarya</taxon>
        <taxon>Basidiomycota</taxon>
        <taxon>Pucciniomycotina</taxon>
        <taxon>Pucciniomycetes</taxon>
        <taxon>Pucciniales</taxon>
        <taxon>Pucciniaceae</taxon>
        <taxon>Puccinia</taxon>
    </lineage>
</organism>
<sequence length="207" mass="22440">MTLLCVLVAVSRAEEQVANKGQEVDAKWFGYGGLYRGWGAWGGARLGYLGVPWINSWAGTLGGCYGGAFFPSYYNLYFAKATETESHSVSRRAIRLDAEHLFRREEADKVSCINEKGTTEVFSKSECAKAADTLREKNVHSASSGSCKLSLVTATDKVVAKNLPDQTLQKAVNDILNTCGQSNEQAKGSQPAAHVDEKQVVILLSKA</sequence>